<evidence type="ECO:0000256" key="1">
    <source>
        <dbReference type="ARBA" id="ARBA00009427"/>
    </source>
</evidence>
<name>A0A918MVG0_9BURK</name>
<evidence type="ECO:0000259" key="9">
    <source>
        <dbReference type="Pfam" id="PF02224"/>
    </source>
</evidence>
<dbReference type="GO" id="GO:0005829">
    <property type="term" value="C:cytosol"/>
    <property type="evidence" value="ECO:0007669"/>
    <property type="project" value="TreeGrafter"/>
</dbReference>
<dbReference type="GO" id="GO:0005524">
    <property type="term" value="F:ATP binding"/>
    <property type="evidence" value="ECO:0007669"/>
    <property type="project" value="UniProtKB-UniRule"/>
</dbReference>
<dbReference type="CDD" id="cd02020">
    <property type="entry name" value="CMPK"/>
    <property type="match status" value="1"/>
</dbReference>
<dbReference type="InterPro" id="IPR027417">
    <property type="entry name" value="P-loop_NTPase"/>
</dbReference>
<evidence type="ECO:0000256" key="6">
    <source>
        <dbReference type="ARBA" id="ARBA00047615"/>
    </source>
</evidence>
<dbReference type="PANTHER" id="PTHR21299">
    <property type="entry name" value="CYTIDYLATE KINASE/PANTOATE-BETA-ALANINE LIGASE"/>
    <property type="match status" value="1"/>
</dbReference>
<comment type="catalytic activity">
    <reaction evidence="6 8">
        <text>dCMP + ATP = dCDP + ADP</text>
        <dbReference type="Rhea" id="RHEA:25094"/>
        <dbReference type="ChEBI" id="CHEBI:30616"/>
        <dbReference type="ChEBI" id="CHEBI:57566"/>
        <dbReference type="ChEBI" id="CHEBI:58593"/>
        <dbReference type="ChEBI" id="CHEBI:456216"/>
        <dbReference type="EC" id="2.7.4.25"/>
    </reaction>
</comment>
<keyword evidence="2 8" id="KW-0808">Transferase</keyword>
<comment type="similarity">
    <text evidence="1 8">Belongs to the cytidylate kinase family. Type 1 subfamily.</text>
</comment>
<dbReference type="NCBIfam" id="TIGR00017">
    <property type="entry name" value="cmk"/>
    <property type="match status" value="1"/>
</dbReference>
<comment type="catalytic activity">
    <reaction evidence="7 8">
        <text>CMP + ATP = CDP + ADP</text>
        <dbReference type="Rhea" id="RHEA:11600"/>
        <dbReference type="ChEBI" id="CHEBI:30616"/>
        <dbReference type="ChEBI" id="CHEBI:58069"/>
        <dbReference type="ChEBI" id="CHEBI:60377"/>
        <dbReference type="ChEBI" id="CHEBI:456216"/>
        <dbReference type="EC" id="2.7.4.25"/>
    </reaction>
</comment>
<dbReference type="HAMAP" id="MF_00238">
    <property type="entry name" value="Cytidyl_kinase_type1"/>
    <property type="match status" value="1"/>
</dbReference>
<dbReference type="Proteomes" id="UP000608345">
    <property type="component" value="Unassembled WGS sequence"/>
</dbReference>
<keyword evidence="8" id="KW-0963">Cytoplasm</keyword>
<dbReference type="PANTHER" id="PTHR21299:SF2">
    <property type="entry name" value="CYTIDYLATE KINASE"/>
    <property type="match status" value="1"/>
</dbReference>
<evidence type="ECO:0000256" key="7">
    <source>
        <dbReference type="ARBA" id="ARBA00048478"/>
    </source>
</evidence>
<dbReference type="RefSeq" id="WP_189383579.1">
    <property type="nucleotide sequence ID" value="NZ_BAABFY010000002.1"/>
</dbReference>
<dbReference type="GO" id="GO:0006220">
    <property type="term" value="P:pyrimidine nucleotide metabolic process"/>
    <property type="evidence" value="ECO:0007669"/>
    <property type="project" value="UniProtKB-UniRule"/>
</dbReference>
<dbReference type="EMBL" id="BMYS01000001">
    <property type="protein sequence ID" value="GGW76108.1"/>
    <property type="molecule type" value="Genomic_DNA"/>
</dbReference>
<reference evidence="10" key="1">
    <citation type="journal article" date="2014" name="Int. J. Syst. Evol. Microbiol.">
        <title>Complete genome sequence of Corynebacterium casei LMG S-19264T (=DSM 44701T), isolated from a smear-ripened cheese.</title>
        <authorList>
            <consortium name="US DOE Joint Genome Institute (JGI-PGF)"/>
            <person name="Walter F."/>
            <person name="Albersmeier A."/>
            <person name="Kalinowski J."/>
            <person name="Ruckert C."/>
        </authorList>
    </citation>
    <scope>NUCLEOTIDE SEQUENCE</scope>
    <source>
        <strain evidence="10">KCTC 23732</strain>
    </source>
</reference>
<feature type="binding site" evidence="8">
    <location>
        <begin position="14"/>
        <end position="22"/>
    </location>
    <ligand>
        <name>ATP</name>
        <dbReference type="ChEBI" id="CHEBI:30616"/>
    </ligand>
</feature>
<comment type="subcellular location">
    <subcellularLocation>
        <location evidence="8">Cytoplasm</location>
    </subcellularLocation>
</comment>
<dbReference type="InterPro" id="IPR003136">
    <property type="entry name" value="Cytidylate_kin"/>
</dbReference>
<keyword evidence="5 8" id="KW-0067">ATP-binding</keyword>
<evidence type="ECO:0000313" key="11">
    <source>
        <dbReference type="Proteomes" id="UP000608345"/>
    </source>
</evidence>
<gene>
    <name evidence="8 10" type="primary">cmk</name>
    <name evidence="10" type="ORF">GCM10011450_02070</name>
</gene>
<evidence type="ECO:0000313" key="10">
    <source>
        <dbReference type="EMBL" id="GGW76108.1"/>
    </source>
</evidence>
<evidence type="ECO:0000256" key="4">
    <source>
        <dbReference type="ARBA" id="ARBA00022777"/>
    </source>
</evidence>
<comment type="caution">
    <text evidence="10">The sequence shown here is derived from an EMBL/GenBank/DDBJ whole genome shotgun (WGS) entry which is preliminary data.</text>
</comment>
<dbReference type="EC" id="2.7.4.25" evidence="8"/>
<dbReference type="Gene3D" id="3.40.50.300">
    <property type="entry name" value="P-loop containing nucleotide triphosphate hydrolases"/>
    <property type="match status" value="1"/>
</dbReference>
<reference evidence="10" key="2">
    <citation type="submission" date="2020-09" db="EMBL/GenBank/DDBJ databases">
        <authorList>
            <person name="Sun Q."/>
            <person name="Kim S."/>
        </authorList>
    </citation>
    <scope>NUCLEOTIDE SEQUENCE</scope>
    <source>
        <strain evidence="10">KCTC 23732</strain>
    </source>
</reference>
<organism evidence="10 11">
    <name type="scientific">Advenella faeciporci</name>
    <dbReference type="NCBI Taxonomy" id="797535"/>
    <lineage>
        <taxon>Bacteria</taxon>
        <taxon>Pseudomonadati</taxon>
        <taxon>Pseudomonadota</taxon>
        <taxon>Betaproteobacteria</taxon>
        <taxon>Burkholderiales</taxon>
        <taxon>Alcaligenaceae</taxon>
    </lineage>
</organism>
<proteinExistence type="inferred from homology"/>
<keyword evidence="4 8" id="KW-0418">Kinase</keyword>
<dbReference type="GO" id="GO:0036431">
    <property type="term" value="F:dCMP kinase activity"/>
    <property type="evidence" value="ECO:0007669"/>
    <property type="project" value="InterPro"/>
</dbReference>
<evidence type="ECO:0000256" key="8">
    <source>
        <dbReference type="HAMAP-Rule" id="MF_00238"/>
    </source>
</evidence>
<feature type="domain" description="Cytidylate kinase" evidence="9">
    <location>
        <begin position="10"/>
        <end position="217"/>
    </location>
</feature>
<protein>
    <recommendedName>
        <fullName evidence="8">Cytidylate kinase</fullName>
        <shortName evidence="8">CK</shortName>
        <ecNumber evidence="8">2.7.4.25</ecNumber>
    </recommendedName>
    <alternativeName>
        <fullName evidence="8">Cytidine monophosphate kinase</fullName>
        <shortName evidence="8">CMP kinase</shortName>
    </alternativeName>
</protein>
<dbReference type="Pfam" id="PF02224">
    <property type="entry name" value="Cytidylate_kin"/>
    <property type="match status" value="1"/>
</dbReference>
<keyword evidence="11" id="KW-1185">Reference proteome</keyword>
<evidence type="ECO:0000256" key="2">
    <source>
        <dbReference type="ARBA" id="ARBA00022679"/>
    </source>
</evidence>
<dbReference type="AlphaFoldDB" id="A0A918MVG0"/>
<dbReference type="InterPro" id="IPR011994">
    <property type="entry name" value="Cytidylate_kinase_dom"/>
</dbReference>
<accession>A0A918MVG0</accession>
<evidence type="ECO:0000256" key="5">
    <source>
        <dbReference type="ARBA" id="ARBA00022840"/>
    </source>
</evidence>
<dbReference type="SUPFAM" id="SSF52540">
    <property type="entry name" value="P-loop containing nucleoside triphosphate hydrolases"/>
    <property type="match status" value="1"/>
</dbReference>
<sequence>MNNTSLPPVIAIDGPSASGKGTLAAIVAKTLGWHQLDSGMLYRLSALAVLKKNIQSDNEAEIAKVARNLNVCFVGQQVLLDNDDVSDVLRTEEVGALASRIAAYPLLRQALFERQLAFRKAPGLVADGRDMGTVIFPDAKLKIFLIADVNERAQRRYKQLIEKGISANLVSLLDDLKARDERDMHRSHAPLVPAKDAIIIDSSTLSIEESVAKVLAYWSAVNA</sequence>
<evidence type="ECO:0000256" key="3">
    <source>
        <dbReference type="ARBA" id="ARBA00022741"/>
    </source>
</evidence>
<dbReference type="GO" id="GO:0015949">
    <property type="term" value="P:nucleobase-containing small molecule interconversion"/>
    <property type="evidence" value="ECO:0007669"/>
    <property type="project" value="TreeGrafter"/>
</dbReference>
<keyword evidence="3 8" id="KW-0547">Nucleotide-binding</keyword>